<dbReference type="Proteomes" id="UP000245202">
    <property type="component" value="Unassembled WGS sequence"/>
</dbReference>
<feature type="domain" description="Metallo-beta-lactamase" evidence="5">
    <location>
        <begin position="13"/>
        <end position="218"/>
    </location>
</feature>
<reference evidence="6 7" key="1">
    <citation type="submission" date="2017-08" db="EMBL/GenBank/DDBJ databases">
        <title>Substantial Increase in Enzyme Production by Combined Drug-Resistance Mutations in Paenibacillus agaridevorans.</title>
        <authorList>
            <person name="Tanaka Y."/>
            <person name="Funane K."/>
            <person name="Hosaka T."/>
            <person name="Shiwa Y."/>
            <person name="Fujita N."/>
            <person name="Miyazaki T."/>
            <person name="Yoshikawa H."/>
            <person name="Murakami K."/>
            <person name="Kasahara K."/>
            <person name="Inaoka T."/>
            <person name="Hiraga Y."/>
            <person name="Ochi K."/>
        </authorList>
    </citation>
    <scope>NUCLEOTIDE SEQUENCE [LARGE SCALE GENOMIC DNA]</scope>
    <source>
        <strain evidence="6 7">T-3040</strain>
    </source>
</reference>
<keyword evidence="7" id="KW-1185">Reference proteome</keyword>
<dbReference type="PANTHER" id="PTHR47619:SF1">
    <property type="entry name" value="EXODEOXYRIBONUCLEASE WALJ"/>
    <property type="match status" value="1"/>
</dbReference>
<accession>A0A2R5EPZ7</accession>
<dbReference type="InterPro" id="IPR036866">
    <property type="entry name" value="RibonucZ/Hydroxyglut_hydro"/>
</dbReference>
<comment type="function">
    <text evidence="2">Counteracts the endogenous Pycsar antiviral defense system. Phosphodiesterase that enables metal-dependent hydrolysis of host cyclic nucleotide Pycsar defense signals such as cCMP and cUMP.</text>
</comment>
<dbReference type="EMBL" id="BDQX01000140">
    <property type="protein sequence ID" value="GBG08175.1"/>
    <property type="molecule type" value="Genomic_DNA"/>
</dbReference>
<evidence type="ECO:0000256" key="3">
    <source>
        <dbReference type="ARBA" id="ARBA00048505"/>
    </source>
</evidence>
<evidence type="ECO:0000256" key="1">
    <source>
        <dbReference type="ARBA" id="ARBA00034221"/>
    </source>
</evidence>
<gene>
    <name evidence="6" type="ORF">PAT3040_02743</name>
</gene>
<protein>
    <submittedName>
        <fullName evidence="6">Metallohydrolase</fullName>
    </submittedName>
</protein>
<dbReference type="PANTHER" id="PTHR47619">
    <property type="entry name" value="METALLO-HYDROLASE YYCJ-RELATED"/>
    <property type="match status" value="1"/>
</dbReference>
<dbReference type="RefSeq" id="WP_087568512.1">
    <property type="nucleotide sequence ID" value="NZ_BDQX01000140.1"/>
</dbReference>
<evidence type="ECO:0000256" key="4">
    <source>
        <dbReference type="SAM" id="MobiDB-lite"/>
    </source>
</evidence>
<sequence length="280" mass="31341">MGLRFTVLGSGSTGNATIVQGNGATVLIDAGLSMKKLEELMRMQGIGCHEIDALFVTHEHSDHIKGLGALARKYELPIYANEATWGAMERLIGTIAPEKRTIMESGEALTFGSLQVQSYPISHDAAEPVGYCFEEDGEKLSLATDLGYVSEKVRRQIIDSDVLVLESNHDTEMLRMGRYPWNIKRRILSDVGHLSNVAAGEALLELMTDRTKRVYLAHLSLDHNQMDLAMLTVNSILENHGIFYKQEEFPLRHTYHDRPTPWDEVKRRSDSPVARPAVRP</sequence>
<evidence type="ECO:0000256" key="2">
    <source>
        <dbReference type="ARBA" id="ARBA00034301"/>
    </source>
</evidence>
<evidence type="ECO:0000313" key="7">
    <source>
        <dbReference type="Proteomes" id="UP000245202"/>
    </source>
</evidence>
<organism evidence="6 7">
    <name type="scientific">Paenibacillus agaridevorans</name>
    <dbReference type="NCBI Taxonomy" id="171404"/>
    <lineage>
        <taxon>Bacteria</taxon>
        <taxon>Bacillati</taxon>
        <taxon>Bacillota</taxon>
        <taxon>Bacilli</taxon>
        <taxon>Bacillales</taxon>
        <taxon>Paenibacillaceae</taxon>
        <taxon>Paenibacillus</taxon>
    </lineage>
</organism>
<comment type="caution">
    <text evidence="6">The sequence shown here is derived from an EMBL/GenBank/DDBJ whole genome shotgun (WGS) entry which is preliminary data.</text>
</comment>
<dbReference type="InterPro" id="IPR052533">
    <property type="entry name" value="WalJ/YycJ-like"/>
</dbReference>
<feature type="region of interest" description="Disordered" evidence="4">
    <location>
        <begin position="260"/>
        <end position="280"/>
    </location>
</feature>
<dbReference type="SUPFAM" id="SSF56281">
    <property type="entry name" value="Metallo-hydrolase/oxidoreductase"/>
    <property type="match status" value="1"/>
</dbReference>
<name>A0A2R5EPZ7_9BACL</name>
<dbReference type="Pfam" id="PF12706">
    <property type="entry name" value="Lactamase_B_2"/>
    <property type="match status" value="1"/>
</dbReference>
<comment type="catalytic activity">
    <reaction evidence="3">
        <text>3',5'-cyclic UMP + H2O = UMP + H(+)</text>
        <dbReference type="Rhea" id="RHEA:70575"/>
        <dbReference type="ChEBI" id="CHEBI:15377"/>
        <dbReference type="ChEBI" id="CHEBI:15378"/>
        <dbReference type="ChEBI" id="CHEBI:57865"/>
        <dbReference type="ChEBI" id="CHEBI:184387"/>
    </reaction>
    <physiologicalReaction direction="left-to-right" evidence="3">
        <dbReference type="Rhea" id="RHEA:70576"/>
    </physiologicalReaction>
</comment>
<dbReference type="InterPro" id="IPR001279">
    <property type="entry name" value="Metallo-B-lactamas"/>
</dbReference>
<dbReference type="SMART" id="SM00849">
    <property type="entry name" value="Lactamase_B"/>
    <property type="match status" value="1"/>
</dbReference>
<proteinExistence type="predicted"/>
<dbReference type="Gene3D" id="3.60.15.10">
    <property type="entry name" value="Ribonuclease Z/Hydroxyacylglutathione hydrolase-like"/>
    <property type="match status" value="1"/>
</dbReference>
<keyword evidence="6" id="KW-0378">Hydrolase</keyword>
<dbReference type="GO" id="GO:0016787">
    <property type="term" value="F:hydrolase activity"/>
    <property type="evidence" value="ECO:0007669"/>
    <property type="project" value="UniProtKB-KW"/>
</dbReference>
<evidence type="ECO:0000313" key="6">
    <source>
        <dbReference type="EMBL" id="GBG08175.1"/>
    </source>
</evidence>
<feature type="compositionally biased region" description="Basic and acidic residues" evidence="4">
    <location>
        <begin position="260"/>
        <end position="270"/>
    </location>
</feature>
<evidence type="ECO:0000259" key="5">
    <source>
        <dbReference type="SMART" id="SM00849"/>
    </source>
</evidence>
<comment type="catalytic activity">
    <reaction evidence="1">
        <text>3',5'-cyclic CMP + H2O = CMP + H(+)</text>
        <dbReference type="Rhea" id="RHEA:72675"/>
        <dbReference type="ChEBI" id="CHEBI:15377"/>
        <dbReference type="ChEBI" id="CHEBI:15378"/>
        <dbReference type="ChEBI" id="CHEBI:58003"/>
        <dbReference type="ChEBI" id="CHEBI:60377"/>
    </reaction>
    <physiologicalReaction direction="left-to-right" evidence="1">
        <dbReference type="Rhea" id="RHEA:72676"/>
    </physiologicalReaction>
</comment>
<dbReference type="AlphaFoldDB" id="A0A2R5EPZ7"/>